<dbReference type="SUPFAM" id="SSF53474">
    <property type="entry name" value="alpha/beta-Hydrolases"/>
    <property type="match status" value="1"/>
</dbReference>
<gene>
    <name evidence="4" type="ORF">B0T11DRAFT_281742</name>
</gene>
<organism evidence="4 5">
    <name type="scientific">Plectosphaerella cucumerina</name>
    <dbReference type="NCBI Taxonomy" id="40658"/>
    <lineage>
        <taxon>Eukaryota</taxon>
        <taxon>Fungi</taxon>
        <taxon>Dikarya</taxon>
        <taxon>Ascomycota</taxon>
        <taxon>Pezizomycotina</taxon>
        <taxon>Sordariomycetes</taxon>
        <taxon>Hypocreomycetidae</taxon>
        <taxon>Glomerellales</taxon>
        <taxon>Plectosphaerellaceae</taxon>
        <taxon>Plectosphaerella</taxon>
    </lineage>
</organism>
<comment type="caution">
    <text evidence="4">The sequence shown here is derived from an EMBL/GenBank/DDBJ whole genome shotgun (WGS) entry which is preliminary data.</text>
</comment>
<dbReference type="Proteomes" id="UP000813385">
    <property type="component" value="Unassembled WGS sequence"/>
</dbReference>
<dbReference type="PANTHER" id="PTHR46118:SF4">
    <property type="entry name" value="PROTEIN ABHD11"/>
    <property type="match status" value="1"/>
</dbReference>
<reference evidence="4" key="1">
    <citation type="journal article" date="2021" name="Nat. Commun.">
        <title>Genetic determinants of endophytism in the Arabidopsis root mycobiome.</title>
        <authorList>
            <person name="Mesny F."/>
            <person name="Miyauchi S."/>
            <person name="Thiergart T."/>
            <person name="Pickel B."/>
            <person name="Atanasova L."/>
            <person name="Karlsson M."/>
            <person name="Huettel B."/>
            <person name="Barry K.W."/>
            <person name="Haridas S."/>
            <person name="Chen C."/>
            <person name="Bauer D."/>
            <person name="Andreopoulos W."/>
            <person name="Pangilinan J."/>
            <person name="LaButti K."/>
            <person name="Riley R."/>
            <person name="Lipzen A."/>
            <person name="Clum A."/>
            <person name="Drula E."/>
            <person name="Henrissat B."/>
            <person name="Kohler A."/>
            <person name="Grigoriev I.V."/>
            <person name="Martin F.M."/>
            <person name="Hacquard S."/>
        </authorList>
    </citation>
    <scope>NUCLEOTIDE SEQUENCE</scope>
    <source>
        <strain evidence="4">MPI-CAGE-AT-0016</strain>
    </source>
</reference>
<keyword evidence="2 4" id="KW-0378">Hydrolase</keyword>
<dbReference type="InterPro" id="IPR000073">
    <property type="entry name" value="AB_hydrolase_1"/>
</dbReference>
<proteinExistence type="inferred from homology"/>
<evidence type="ECO:0000256" key="1">
    <source>
        <dbReference type="ARBA" id="ARBA00008645"/>
    </source>
</evidence>
<comment type="similarity">
    <text evidence="1">Belongs to the AB hydrolase superfamily.</text>
</comment>
<dbReference type="OrthoDB" id="8119704at2759"/>
<dbReference type="Gene3D" id="3.40.50.1820">
    <property type="entry name" value="alpha/beta hydrolase"/>
    <property type="match status" value="1"/>
</dbReference>
<evidence type="ECO:0000313" key="4">
    <source>
        <dbReference type="EMBL" id="KAH7362939.1"/>
    </source>
</evidence>
<keyword evidence="5" id="KW-1185">Reference proteome</keyword>
<name>A0A8K0X476_9PEZI</name>
<feature type="domain" description="AB hydrolase-1" evidence="3">
    <location>
        <begin position="55"/>
        <end position="291"/>
    </location>
</feature>
<dbReference type="EMBL" id="JAGPXD010000003">
    <property type="protein sequence ID" value="KAH7362939.1"/>
    <property type="molecule type" value="Genomic_DNA"/>
</dbReference>
<protein>
    <submittedName>
        <fullName evidence="4">Alpha/Beta hydrolase protein</fullName>
    </submittedName>
</protein>
<evidence type="ECO:0000313" key="5">
    <source>
        <dbReference type="Proteomes" id="UP000813385"/>
    </source>
</evidence>
<dbReference type="GO" id="GO:0052689">
    <property type="term" value="F:carboxylic ester hydrolase activity"/>
    <property type="evidence" value="ECO:0007669"/>
    <property type="project" value="TreeGrafter"/>
</dbReference>
<evidence type="ECO:0000256" key="2">
    <source>
        <dbReference type="ARBA" id="ARBA00022801"/>
    </source>
</evidence>
<dbReference type="FunFam" id="3.40.50.1820:FF:000039">
    <property type="entry name" value="Esterase ybfF"/>
    <property type="match status" value="1"/>
</dbReference>
<dbReference type="PANTHER" id="PTHR46118">
    <property type="entry name" value="PROTEIN ABHD11"/>
    <property type="match status" value="1"/>
</dbReference>
<dbReference type="InterPro" id="IPR029058">
    <property type="entry name" value="AB_hydrolase_fold"/>
</dbReference>
<accession>A0A8K0X476</accession>
<dbReference type="Pfam" id="PF00561">
    <property type="entry name" value="Abhydrolase_1"/>
    <property type="match status" value="1"/>
</dbReference>
<dbReference type="GO" id="GO:0005739">
    <property type="term" value="C:mitochondrion"/>
    <property type="evidence" value="ECO:0007669"/>
    <property type="project" value="TreeGrafter"/>
</dbReference>
<evidence type="ECO:0000259" key="3">
    <source>
        <dbReference type="Pfam" id="PF00561"/>
    </source>
</evidence>
<dbReference type="AlphaFoldDB" id="A0A8K0X476"/>
<sequence>MLATGLRRLHVPRRPLVGCLPTRRLSSSATVPLAYDLHTPSSASASTEGQSNGRPILFLHGLFGSKKNNRSISKALARDLKRPIYALDLRNHGESPHTSLHDYVSMADDVAAFIQQHQLPASTIIGHSMGAKAAMTLALKSPELVHDVVSVDNAPVDAILESNFGKYVQGMKKIDEAGVTRQAEADAILKAYEPSAPVRQFLLGNLHRPNPPSTVQKFRVPLEIIGRQLGQMGDFPFKDPSAIRCDKPALFVRGTESRYVPDEVIPLIGQFFPLFRLVDVKAGHWLISENPEAFRQAVVDFLDDTDQD</sequence>